<reference evidence="1 2" key="1">
    <citation type="submission" date="2021-03" db="EMBL/GenBank/DDBJ databases">
        <title>Sequencing the genomes of 1000 actinobacteria strains.</title>
        <authorList>
            <person name="Klenk H.-P."/>
        </authorList>
    </citation>
    <scope>NUCLEOTIDE SEQUENCE [LARGE SCALE GENOMIC DNA]</scope>
    <source>
        <strain evidence="1 2">DSM 45516</strain>
    </source>
</reference>
<sequence>MMDSGVGSRDVGGFELEIGQLRSAAEAAGSAAGQAGALDPGTGLDAIAAALPGGDAARSGRTLALTFNERAKGWAGEVGYWSAAVASAAELYSDNEDLAVKAFGG</sequence>
<proteinExistence type="predicted"/>
<dbReference type="RefSeq" id="WP_245366182.1">
    <property type="nucleotide sequence ID" value="NZ_JAGGMR010000001.1"/>
</dbReference>
<gene>
    <name evidence="1" type="ORF">BJ987_005932</name>
</gene>
<evidence type="ECO:0000313" key="1">
    <source>
        <dbReference type="EMBL" id="MBP2193031.1"/>
    </source>
</evidence>
<name>A0ABS4QQV1_9NOCA</name>
<evidence type="ECO:0008006" key="3">
    <source>
        <dbReference type="Google" id="ProtNLM"/>
    </source>
</evidence>
<accession>A0ABS4QQV1</accession>
<protein>
    <recommendedName>
        <fullName evidence="3">PE domain-containing protein</fullName>
    </recommendedName>
</protein>
<dbReference type="Proteomes" id="UP001519325">
    <property type="component" value="Unassembled WGS sequence"/>
</dbReference>
<keyword evidence="2" id="KW-1185">Reference proteome</keyword>
<evidence type="ECO:0000313" key="2">
    <source>
        <dbReference type="Proteomes" id="UP001519325"/>
    </source>
</evidence>
<organism evidence="1 2">
    <name type="scientific">Nocardia goodfellowii</name>
    <dbReference type="NCBI Taxonomy" id="882446"/>
    <lineage>
        <taxon>Bacteria</taxon>
        <taxon>Bacillati</taxon>
        <taxon>Actinomycetota</taxon>
        <taxon>Actinomycetes</taxon>
        <taxon>Mycobacteriales</taxon>
        <taxon>Nocardiaceae</taxon>
        <taxon>Nocardia</taxon>
    </lineage>
</organism>
<dbReference type="EMBL" id="JAGGMR010000001">
    <property type="protein sequence ID" value="MBP2193031.1"/>
    <property type="molecule type" value="Genomic_DNA"/>
</dbReference>
<comment type="caution">
    <text evidence="1">The sequence shown here is derived from an EMBL/GenBank/DDBJ whole genome shotgun (WGS) entry which is preliminary data.</text>
</comment>